<dbReference type="GO" id="GO:0005096">
    <property type="term" value="F:GTPase activator activity"/>
    <property type="evidence" value="ECO:0007669"/>
    <property type="project" value="UniProtKB-KW"/>
</dbReference>
<dbReference type="Pfam" id="PF01412">
    <property type="entry name" value="ArfGap"/>
    <property type="match status" value="1"/>
</dbReference>
<dbReference type="InterPro" id="IPR051718">
    <property type="entry name" value="ARF_GTPase-activating"/>
</dbReference>
<dbReference type="SMART" id="SM00105">
    <property type="entry name" value="ArfGap"/>
    <property type="match status" value="1"/>
</dbReference>
<dbReference type="GO" id="GO:0008270">
    <property type="term" value="F:zinc ion binding"/>
    <property type="evidence" value="ECO:0007669"/>
    <property type="project" value="UniProtKB-KW"/>
</dbReference>
<gene>
    <name evidence="5" type="ORF">CSKR_102528</name>
</gene>
<dbReference type="OrthoDB" id="73919at2759"/>
<dbReference type="PANTHER" id="PTHR45705">
    <property type="entry name" value="FI20236P1"/>
    <property type="match status" value="1"/>
</dbReference>
<dbReference type="Proteomes" id="UP000286415">
    <property type="component" value="Unassembled WGS sequence"/>
</dbReference>
<dbReference type="STRING" id="79923.A0A419QF47"/>
<evidence type="ECO:0000256" key="4">
    <source>
        <dbReference type="ARBA" id="ARBA00022833"/>
    </source>
</evidence>
<dbReference type="FunFam" id="1.10.220.150:FF:000009">
    <property type="entry name" value="stromal membrane-associated protein 1 isoform X1"/>
    <property type="match status" value="1"/>
</dbReference>
<dbReference type="EMBL" id="NIRI02000056">
    <property type="protein sequence ID" value="KAG5443628.1"/>
    <property type="molecule type" value="Genomic_DNA"/>
</dbReference>
<accession>A0A419QF47</accession>
<protein>
    <submittedName>
        <fullName evidence="5">Stromal membrane-associated protein 1</fullName>
    </submittedName>
</protein>
<keyword evidence="6" id="KW-1185">Reference proteome</keyword>
<name>A0A419QF47_CLOSI</name>
<dbReference type="InterPro" id="IPR037278">
    <property type="entry name" value="ARFGAP/RecO"/>
</dbReference>
<keyword evidence="1" id="KW-0343">GTPase activation</keyword>
<dbReference type="PROSITE" id="PS50115">
    <property type="entry name" value="ARFGAP"/>
    <property type="match status" value="1"/>
</dbReference>
<keyword evidence="4" id="KW-0862">Zinc</keyword>
<reference evidence="5 6" key="1">
    <citation type="journal article" date="2018" name="Biotechnol. Adv.">
        <title>Improved genomic resources and new bioinformatic workflow for the carcinogenic parasite Clonorchis sinensis: Biotechnological implications.</title>
        <authorList>
            <person name="Wang D."/>
            <person name="Korhonen P.K."/>
            <person name="Gasser R.B."/>
            <person name="Young N.D."/>
        </authorList>
    </citation>
    <scope>NUCLEOTIDE SEQUENCE [LARGE SCALE GENOMIC DNA]</scope>
    <source>
        <strain evidence="5">Cs-k2</strain>
    </source>
</reference>
<evidence type="ECO:0000313" key="5">
    <source>
        <dbReference type="EMBL" id="KAG5443628.1"/>
    </source>
</evidence>
<dbReference type="PRINTS" id="PR00405">
    <property type="entry name" value="REVINTRACTNG"/>
</dbReference>
<evidence type="ECO:0000313" key="6">
    <source>
        <dbReference type="Proteomes" id="UP000286415"/>
    </source>
</evidence>
<dbReference type="InterPro" id="IPR044732">
    <property type="entry name" value="ArfGAP_SMAP1-like"/>
</dbReference>
<dbReference type="AlphaFoldDB" id="A0A419QF47"/>
<keyword evidence="3" id="KW-0863">Zinc-finger</keyword>
<sequence>MDTRLELFKMVRETNNAFCADCGDPGPLWASWNLGVFVCVRCAAVHRKIGTHISKVKSLQLDSWTPAQVQAMSLSNNIQSRKIYEATLPDSFIRPQSDAGLEAFIRAKYEHRKFVRKSVEDNQPPDLAITCPSVNNETCHNGDLIDLNSLLDEPTYPDPATTSTSEFSSSIMALYKQSVSTSVSPLPVLPPAQVPPQSGFCQSQYLNQITQKLAEIKAQQRSSSLKSSVPPRM</sequence>
<reference evidence="5 6" key="2">
    <citation type="journal article" date="2021" name="Genomics">
        <title>High-quality reference genome for Clonorchis sinensis.</title>
        <authorList>
            <person name="Young N.D."/>
            <person name="Stroehlein A.J."/>
            <person name="Kinkar L."/>
            <person name="Wang T."/>
            <person name="Sohn W.M."/>
            <person name="Chang B.C.H."/>
            <person name="Kaur P."/>
            <person name="Weisz D."/>
            <person name="Dudchenko O."/>
            <person name="Aiden E.L."/>
            <person name="Korhonen P.K."/>
            <person name="Gasser R.B."/>
        </authorList>
    </citation>
    <scope>NUCLEOTIDE SEQUENCE [LARGE SCALE GENOMIC DNA]</scope>
    <source>
        <strain evidence="5">Cs-k2</strain>
    </source>
</reference>
<dbReference type="CDD" id="cd08839">
    <property type="entry name" value="ArfGap_SMAP"/>
    <property type="match status" value="1"/>
</dbReference>
<evidence type="ECO:0000256" key="3">
    <source>
        <dbReference type="ARBA" id="ARBA00022771"/>
    </source>
</evidence>
<evidence type="ECO:0000256" key="1">
    <source>
        <dbReference type="ARBA" id="ARBA00022468"/>
    </source>
</evidence>
<dbReference type="InParanoid" id="A0A419QF47"/>
<dbReference type="InterPro" id="IPR038508">
    <property type="entry name" value="ArfGAP_dom_sf"/>
</dbReference>
<organism evidence="5 6">
    <name type="scientific">Clonorchis sinensis</name>
    <name type="common">Chinese liver fluke</name>
    <dbReference type="NCBI Taxonomy" id="79923"/>
    <lineage>
        <taxon>Eukaryota</taxon>
        <taxon>Metazoa</taxon>
        <taxon>Spiralia</taxon>
        <taxon>Lophotrochozoa</taxon>
        <taxon>Platyhelminthes</taxon>
        <taxon>Trematoda</taxon>
        <taxon>Digenea</taxon>
        <taxon>Opisthorchiida</taxon>
        <taxon>Opisthorchiata</taxon>
        <taxon>Opisthorchiidae</taxon>
        <taxon>Clonorchis</taxon>
    </lineage>
</organism>
<dbReference type="SUPFAM" id="SSF57863">
    <property type="entry name" value="ArfGap/RecO-like zinc finger"/>
    <property type="match status" value="1"/>
</dbReference>
<dbReference type="InterPro" id="IPR001164">
    <property type="entry name" value="ArfGAP_dom"/>
</dbReference>
<evidence type="ECO:0000256" key="2">
    <source>
        <dbReference type="ARBA" id="ARBA00022723"/>
    </source>
</evidence>
<dbReference type="Gene3D" id="1.10.220.150">
    <property type="entry name" value="Arf GTPase activating protein"/>
    <property type="match status" value="1"/>
</dbReference>
<comment type="caution">
    <text evidence="5">The sequence shown here is derived from an EMBL/GenBank/DDBJ whole genome shotgun (WGS) entry which is preliminary data.</text>
</comment>
<keyword evidence="2" id="KW-0479">Metal-binding</keyword>
<dbReference type="PANTHER" id="PTHR45705:SF1">
    <property type="entry name" value="FI20236P1"/>
    <property type="match status" value="1"/>
</dbReference>
<proteinExistence type="predicted"/>
<dbReference type="GO" id="GO:0005737">
    <property type="term" value="C:cytoplasm"/>
    <property type="evidence" value="ECO:0007669"/>
    <property type="project" value="TreeGrafter"/>
</dbReference>